<protein>
    <submittedName>
        <fullName evidence="1">Uncharacterized protein</fullName>
    </submittedName>
</protein>
<organism evidence="1 2">
    <name type="scientific">Polaribacter batillariae</name>
    <dbReference type="NCBI Taxonomy" id="2808900"/>
    <lineage>
        <taxon>Bacteria</taxon>
        <taxon>Pseudomonadati</taxon>
        <taxon>Bacteroidota</taxon>
        <taxon>Flavobacteriia</taxon>
        <taxon>Flavobacteriales</taxon>
        <taxon>Flavobacteriaceae</taxon>
    </lineage>
</organism>
<proteinExistence type="predicted"/>
<accession>A0ABX7SU86</accession>
<gene>
    <name evidence="1" type="ORF">JL193_09550</name>
</gene>
<evidence type="ECO:0000313" key="2">
    <source>
        <dbReference type="Proteomes" id="UP000663935"/>
    </source>
</evidence>
<dbReference type="Proteomes" id="UP000663935">
    <property type="component" value="Chromosome"/>
</dbReference>
<name>A0ABX7SU86_9FLAO</name>
<dbReference type="EMBL" id="CP071795">
    <property type="protein sequence ID" value="QTD36404.1"/>
    <property type="molecule type" value="Genomic_DNA"/>
</dbReference>
<keyword evidence="2" id="KW-1185">Reference proteome</keyword>
<dbReference type="RefSeq" id="WP_207970592.1">
    <property type="nucleotide sequence ID" value="NZ_CP071795.1"/>
</dbReference>
<reference evidence="1 2" key="1">
    <citation type="submission" date="2021-03" db="EMBL/GenBank/DDBJ databases">
        <title>Complete genome of Polaribacter_sp.G4M1.</title>
        <authorList>
            <person name="Jeong S.W."/>
            <person name="Bae J.W."/>
        </authorList>
    </citation>
    <scope>NUCLEOTIDE SEQUENCE [LARGE SCALE GENOMIC DNA]</scope>
    <source>
        <strain evidence="1 2">G4M1</strain>
    </source>
</reference>
<evidence type="ECO:0000313" key="1">
    <source>
        <dbReference type="EMBL" id="QTD36404.1"/>
    </source>
</evidence>
<sequence length="52" mass="5742">MKNLAVIIFLLLISCSSDDTPITEPQEEQFAVELVATSTNVNIDEVATFKIE</sequence>
<dbReference type="PROSITE" id="PS51257">
    <property type="entry name" value="PROKAR_LIPOPROTEIN"/>
    <property type="match status" value="1"/>
</dbReference>